<name>A0AAN0RE40_9PROT</name>
<feature type="region of interest" description="Disordered" evidence="1">
    <location>
        <begin position="1"/>
        <end position="25"/>
    </location>
</feature>
<evidence type="ECO:0000313" key="2">
    <source>
        <dbReference type="EMBL" id="AHJ63236.1"/>
    </source>
</evidence>
<evidence type="ECO:0000256" key="1">
    <source>
        <dbReference type="SAM" id="MobiDB-lite"/>
    </source>
</evidence>
<accession>A0AAN0RE40</accession>
<organism evidence="2 3">
    <name type="scientific">Granulibacter bethesdensis</name>
    <dbReference type="NCBI Taxonomy" id="364410"/>
    <lineage>
        <taxon>Bacteria</taxon>
        <taxon>Pseudomonadati</taxon>
        <taxon>Pseudomonadota</taxon>
        <taxon>Alphaproteobacteria</taxon>
        <taxon>Acetobacterales</taxon>
        <taxon>Acetobacteraceae</taxon>
        <taxon>Granulibacter</taxon>
    </lineage>
</organism>
<dbReference type="AlphaFoldDB" id="A0AAN0RE40"/>
<dbReference type="KEGG" id="gbc:GbCGDNIH3_7072"/>
<gene>
    <name evidence="2" type="ORF">GbCGDNIH3_7072</name>
</gene>
<dbReference type="EMBL" id="CP003181">
    <property type="protein sequence ID" value="AHJ63236.1"/>
    <property type="molecule type" value="Genomic_DNA"/>
</dbReference>
<reference evidence="3" key="1">
    <citation type="submission" date="2012-06" db="EMBL/GenBank/DDBJ databases">
        <title>Genome analysis of multiple Granulibacter bethesdensis isolates demonstrates substantial genome diversity.</title>
        <authorList>
            <person name="Greenberg D.E."/>
            <person name="Porcella S.F."/>
            <person name="Zarember K."/>
            <person name="Zelazny A.M."/>
            <person name="Bruno D."/>
            <person name="Martens C."/>
            <person name="Barbian K.D."/>
            <person name="Jaske E."/>
            <person name="Holland S.M."/>
        </authorList>
    </citation>
    <scope>NUCLEOTIDE SEQUENCE [LARGE SCALE GENOMIC DNA]</scope>
    <source>
        <strain evidence="3">CGDNIH3</strain>
    </source>
</reference>
<dbReference type="Proteomes" id="UP000019438">
    <property type="component" value="Chromosome"/>
</dbReference>
<proteinExistence type="predicted"/>
<sequence length="176" mass="18427">MRHDRGVPAGASAGDGGGSAGRSSSSRGTIIMIARSVAKRFPQIEGQRRCSSGYTYVPPGASALPPGWGSSFTVRPLTGRHAVPEPIGLAGSLLRYLTAHPPGMKLPKRRAIGVALGCGIPAVTGALDELQHLGLISFEWLGKNSYCDMAIRVHATGVELRTDRAMSPMADVRGQP</sequence>
<evidence type="ECO:0000313" key="3">
    <source>
        <dbReference type="Proteomes" id="UP000019438"/>
    </source>
</evidence>
<protein>
    <submittedName>
        <fullName evidence="2">Uncharacterized protein</fullName>
    </submittedName>
</protein>